<dbReference type="InterPro" id="IPR020848">
    <property type="entry name" value="AP_endonuclease_F1_CS"/>
</dbReference>
<dbReference type="Gene3D" id="3.60.10.10">
    <property type="entry name" value="Endonuclease/exonuclease/phosphatase"/>
    <property type="match status" value="1"/>
</dbReference>
<keyword evidence="4" id="KW-0378">Hydrolase</keyword>
<feature type="binding site" evidence="7">
    <location>
        <position position="36"/>
    </location>
    <ligand>
        <name>Mg(2+)</name>
        <dbReference type="ChEBI" id="CHEBI:18420"/>
        <label>1</label>
    </ligand>
</feature>
<dbReference type="InterPro" id="IPR004808">
    <property type="entry name" value="AP_endonuc_1"/>
</dbReference>
<feature type="active site" description="Proton donor/acceptor" evidence="6">
    <location>
        <position position="147"/>
    </location>
</feature>
<evidence type="ECO:0000256" key="6">
    <source>
        <dbReference type="PIRSR" id="PIRSR604808-1"/>
    </source>
</evidence>
<dbReference type="NCBIfam" id="TIGR00195">
    <property type="entry name" value="exoDNase_III"/>
    <property type="match status" value="1"/>
</dbReference>
<dbReference type="OrthoDB" id="9803914at2"/>
<keyword evidence="5 7" id="KW-0460">Magnesium</keyword>
<dbReference type="GO" id="GO:0008311">
    <property type="term" value="F:double-stranded DNA 3'-5' DNA exonuclease activity"/>
    <property type="evidence" value="ECO:0007669"/>
    <property type="project" value="TreeGrafter"/>
</dbReference>
<proteinExistence type="inferred from homology"/>
<dbReference type="PROSITE" id="PS51435">
    <property type="entry name" value="AP_NUCLEASE_F1_4"/>
    <property type="match status" value="1"/>
</dbReference>
<feature type="active site" description="Proton acceptor" evidence="6">
    <location>
        <position position="244"/>
    </location>
</feature>
<feature type="site" description="Important for catalytic activity" evidence="8">
    <location>
        <position position="218"/>
    </location>
</feature>
<dbReference type="GO" id="GO:0003677">
    <property type="term" value="F:DNA binding"/>
    <property type="evidence" value="ECO:0007669"/>
    <property type="project" value="InterPro"/>
</dbReference>
<feature type="binding site" evidence="7">
    <location>
        <position position="243"/>
    </location>
    <ligand>
        <name>Mg(2+)</name>
        <dbReference type="ChEBI" id="CHEBI:18420"/>
        <label>1</label>
    </ligand>
</feature>
<dbReference type="GO" id="GO:0006284">
    <property type="term" value="P:base-excision repair"/>
    <property type="evidence" value="ECO:0007669"/>
    <property type="project" value="TreeGrafter"/>
</dbReference>
<protein>
    <submittedName>
        <fullName evidence="10">Exodeoxyribonuclease III</fullName>
    </submittedName>
</protein>
<dbReference type="PROSITE" id="PS00726">
    <property type="entry name" value="AP_NUCLEASE_F1_1"/>
    <property type="match status" value="1"/>
</dbReference>
<keyword evidence="3 7" id="KW-0479">Metal-binding</keyword>
<feature type="site" description="Interaction with DNA substrate" evidence="8">
    <location>
        <position position="244"/>
    </location>
</feature>
<accession>A0A5S9IPE7</accession>
<name>A0A5S9IPE7_UABAM</name>
<gene>
    <name evidence="10" type="ORF">UABAM_04022</name>
</gene>
<dbReference type="InterPro" id="IPR036691">
    <property type="entry name" value="Endo/exonu/phosph_ase_sf"/>
</dbReference>
<dbReference type="InterPro" id="IPR005135">
    <property type="entry name" value="Endo/exonuclease/phosphatase"/>
</dbReference>
<dbReference type="KEGG" id="uam:UABAM_04022"/>
<dbReference type="InterPro" id="IPR020847">
    <property type="entry name" value="AP_endonuclease_F1_BS"/>
</dbReference>
<dbReference type="AlphaFoldDB" id="A0A5S9IPE7"/>
<dbReference type="GO" id="GO:0003906">
    <property type="term" value="F:DNA-(apurinic or apyrimidinic site) endonuclease activity"/>
    <property type="evidence" value="ECO:0007669"/>
    <property type="project" value="TreeGrafter"/>
</dbReference>
<evidence type="ECO:0000259" key="9">
    <source>
        <dbReference type="Pfam" id="PF03372"/>
    </source>
</evidence>
<evidence type="ECO:0000256" key="3">
    <source>
        <dbReference type="ARBA" id="ARBA00022723"/>
    </source>
</evidence>
<dbReference type="EMBL" id="AP019860">
    <property type="protein sequence ID" value="BBM85648.1"/>
    <property type="molecule type" value="Genomic_DNA"/>
</dbReference>
<feature type="binding site" evidence="7">
    <location>
        <position position="149"/>
    </location>
    <ligand>
        <name>Mg(2+)</name>
        <dbReference type="ChEBI" id="CHEBI:18420"/>
        <label>1</label>
    </ligand>
</feature>
<evidence type="ECO:0000256" key="4">
    <source>
        <dbReference type="ARBA" id="ARBA00022801"/>
    </source>
</evidence>
<sequence>MKIMSWNVNGIRAAVKNEGLYNAIHEQNPDVICLQETKLSSPDQVQLELDNYPHKYWNMAEKKGYAGTAIFSKQQPISVQNDIGIEQHDNEGRVIACEFETFYLVTVYVPNAQRKLTRLDYRQVWDADFLKYLKKLEEKKPVVFCGDMNVAHQEVDLARPKTNTKNAGFTTEERSGFDNFIQAGFVDTFRLFTSEGGHYTWWSYQNQARERNVGWRIDYFVVSQSLVPQVKESKTWPQITGSDHCPVTLVIE</sequence>
<feature type="binding site" evidence="7">
    <location>
        <position position="7"/>
    </location>
    <ligand>
        <name>Mg(2+)</name>
        <dbReference type="ChEBI" id="CHEBI:18420"/>
        <label>1</label>
    </ligand>
</feature>
<evidence type="ECO:0000256" key="2">
    <source>
        <dbReference type="ARBA" id="ARBA00007092"/>
    </source>
</evidence>
<dbReference type="PROSITE" id="PS00728">
    <property type="entry name" value="AP_NUCLEASE_F1_3"/>
    <property type="match status" value="1"/>
</dbReference>
<feature type="site" description="Transition state stabilizer" evidence="8">
    <location>
        <position position="149"/>
    </location>
</feature>
<reference evidence="10 11" key="1">
    <citation type="submission" date="2019-08" db="EMBL/GenBank/DDBJ databases">
        <title>Complete genome sequence of Candidatus Uab amorphum.</title>
        <authorList>
            <person name="Shiratori T."/>
            <person name="Suzuki S."/>
            <person name="Kakizawa Y."/>
            <person name="Ishida K."/>
        </authorList>
    </citation>
    <scope>NUCLEOTIDE SEQUENCE [LARGE SCALE GENOMIC DNA]</scope>
    <source>
        <strain evidence="10 11">SRT547</strain>
    </source>
</reference>
<dbReference type="SUPFAM" id="SSF56219">
    <property type="entry name" value="DNase I-like"/>
    <property type="match status" value="1"/>
</dbReference>
<evidence type="ECO:0000313" key="11">
    <source>
        <dbReference type="Proteomes" id="UP000326354"/>
    </source>
</evidence>
<keyword evidence="11" id="KW-1185">Reference proteome</keyword>
<evidence type="ECO:0000256" key="7">
    <source>
        <dbReference type="PIRSR" id="PIRSR604808-2"/>
    </source>
</evidence>
<dbReference type="Proteomes" id="UP000326354">
    <property type="component" value="Chromosome"/>
</dbReference>
<dbReference type="GO" id="GO:0046872">
    <property type="term" value="F:metal ion binding"/>
    <property type="evidence" value="ECO:0007669"/>
    <property type="project" value="UniProtKB-KW"/>
</dbReference>
<dbReference type="Pfam" id="PF03372">
    <property type="entry name" value="Exo_endo_phos"/>
    <property type="match status" value="1"/>
</dbReference>
<evidence type="ECO:0000256" key="8">
    <source>
        <dbReference type="PIRSR" id="PIRSR604808-3"/>
    </source>
</evidence>
<keyword evidence="7" id="KW-0464">Manganese</keyword>
<comment type="cofactor">
    <cofactor evidence="1">
        <name>Mn(2+)</name>
        <dbReference type="ChEBI" id="CHEBI:29035"/>
    </cofactor>
</comment>
<evidence type="ECO:0000256" key="1">
    <source>
        <dbReference type="ARBA" id="ARBA00001936"/>
    </source>
</evidence>
<feature type="domain" description="Endonuclease/exonuclease/phosphatase" evidence="9">
    <location>
        <begin position="4"/>
        <end position="244"/>
    </location>
</feature>
<comment type="cofactor">
    <cofactor evidence="7">
        <name>Mg(2+)</name>
        <dbReference type="ChEBI" id="CHEBI:18420"/>
    </cofactor>
    <cofactor evidence="7">
        <name>Mn(2+)</name>
        <dbReference type="ChEBI" id="CHEBI:29035"/>
    </cofactor>
    <text evidence="7">Probably binds two magnesium or manganese ions per subunit.</text>
</comment>
<dbReference type="RefSeq" id="WP_151969739.1">
    <property type="nucleotide sequence ID" value="NZ_AP019860.1"/>
</dbReference>
<dbReference type="CDD" id="cd09087">
    <property type="entry name" value="Ape1-like_AP-endo"/>
    <property type="match status" value="1"/>
</dbReference>
<feature type="active site" evidence="6">
    <location>
        <position position="108"/>
    </location>
</feature>
<comment type="similarity">
    <text evidence="2">Belongs to the DNA repair enzymes AP/ExoA family.</text>
</comment>
<feature type="binding site" evidence="7">
    <location>
        <position position="244"/>
    </location>
    <ligand>
        <name>Mg(2+)</name>
        <dbReference type="ChEBI" id="CHEBI:18420"/>
        <label>1</label>
    </ligand>
</feature>
<dbReference type="PANTHER" id="PTHR22748">
    <property type="entry name" value="AP ENDONUCLEASE"/>
    <property type="match status" value="1"/>
</dbReference>
<evidence type="ECO:0000256" key="5">
    <source>
        <dbReference type="ARBA" id="ARBA00022842"/>
    </source>
</evidence>
<feature type="binding site" evidence="7">
    <location>
        <position position="147"/>
    </location>
    <ligand>
        <name>Mg(2+)</name>
        <dbReference type="ChEBI" id="CHEBI:18420"/>
        <label>1</label>
    </ligand>
</feature>
<dbReference type="NCBIfam" id="TIGR00633">
    <property type="entry name" value="xth"/>
    <property type="match status" value="1"/>
</dbReference>
<evidence type="ECO:0000313" key="10">
    <source>
        <dbReference type="EMBL" id="BBM85648.1"/>
    </source>
</evidence>
<dbReference type="PANTHER" id="PTHR22748:SF6">
    <property type="entry name" value="DNA-(APURINIC OR APYRIMIDINIC SITE) ENDONUCLEASE"/>
    <property type="match status" value="1"/>
</dbReference>
<dbReference type="GO" id="GO:0008081">
    <property type="term" value="F:phosphoric diester hydrolase activity"/>
    <property type="evidence" value="ECO:0007669"/>
    <property type="project" value="TreeGrafter"/>
</dbReference>
<organism evidence="10 11">
    <name type="scientific">Uabimicrobium amorphum</name>
    <dbReference type="NCBI Taxonomy" id="2596890"/>
    <lineage>
        <taxon>Bacteria</taxon>
        <taxon>Pseudomonadati</taxon>
        <taxon>Planctomycetota</taxon>
        <taxon>Candidatus Uabimicrobiia</taxon>
        <taxon>Candidatus Uabimicrobiales</taxon>
        <taxon>Candidatus Uabimicrobiaceae</taxon>
        <taxon>Candidatus Uabimicrobium</taxon>
    </lineage>
</organism>